<comment type="caution">
    <text evidence="2">The sequence shown here is derived from an EMBL/GenBank/DDBJ whole genome shotgun (WGS) entry which is preliminary data.</text>
</comment>
<dbReference type="EMBL" id="MAAO01000001">
    <property type="protein sequence ID" value="OUS00311.1"/>
    <property type="molecule type" value="Genomic_DNA"/>
</dbReference>
<sequence length="197" mass="22227">MFGSEFQMYFFKHTAIAFFGLIVFSFILKTVLPLAFAIIVSLIKSLILFIIIEGPGILFGLIFITIPQAIKNIFQTPKTESTYVQLKNNEADMFAGKSTDNSTSLAYKSIALLYADMELVQLVDSLKFDKYVENDIKAVNSLIYKKYAKKFEGLNISDNFDLHVSKVDQDSIANESIPDKKIRVFGSLSNPTFYVNI</sequence>
<feature type="transmembrane region" description="Helical" evidence="1">
    <location>
        <begin position="46"/>
        <end position="66"/>
    </location>
</feature>
<feature type="transmembrane region" description="Helical" evidence="1">
    <location>
        <begin position="15"/>
        <end position="39"/>
    </location>
</feature>
<name>A0A1Y5FIW6_9BACT</name>
<accession>A0A1Y5FIW6</accession>
<evidence type="ECO:0000313" key="2">
    <source>
        <dbReference type="EMBL" id="OUS00311.1"/>
    </source>
</evidence>
<keyword evidence="1" id="KW-0472">Membrane</keyword>
<keyword evidence="1" id="KW-0812">Transmembrane</keyword>
<proteinExistence type="predicted"/>
<evidence type="ECO:0000313" key="3">
    <source>
        <dbReference type="Proteomes" id="UP000196531"/>
    </source>
</evidence>
<gene>
    <name evidence="2" type="ORF">A9Q84_00225</name>
</gene>
<organism evidence="2 3">
    <name type="scientific">Halobacteriovorax marinus</name>
    <dbReference type="NCBI Taxonomy" id="97084"/>
    <lineage>
        <taxon>Bacteria</taxon>
        <taxon>Pseudomonadati</taxon>
        <taxon>Bdellovibrionota</taxon>
        <taxon>Bacteriovoracia</taxon>
        <taxon>Bacteriovoracales</taxon>
        <taxon>Halobacteriovoraceae</taxon>
        <taxon>Halobacteriovorax</taxon>
    </lineage>
</organism>
<reference evidence="3" key="1">
    <citation type="journal article" date="2017" name="Proc. Natl. Acad. Sci. U.S.A.">
        <title>Simulation of Deepwater Horizon oil plume reveals substrate specialization within a complex community of hydrocarbon-degraders.</title>
        <authorList>
            <person name="Hu P."/>
            <person name="Dubinsky E.A."/>
            <person name="Probst A.J."/>
            <person name="Wang J."/>
            <person name="Sieber C.M.K."/>
            <person name="Tom L.M."/>
            <person name="Gardinali P."/>
            <person name="Banfield J.F."/>
            <person name="Atlas R.M."/>
            <person name="Andersen G.L."/>
        </authorList>
    </citation>
    <scope>NUCLEOTIDE SEQUENCE [LARGE SCALE GENOMIC DNA]</scope>
</reference>
<dbReference type="AlphaFoldDB" id="A0A1Y5FIW6"/>
<keyword evidence="1" id="KW-1133">Transmembrane helix</keyword>
<evidence type="ECO:0000256" key="1">
    <source>
        <dbReference type="SAM" id="Phobius"/>
    </source>
</evidence>
<protein>
    <submittedName>
        <fullName evidence="2">Uncharacterized protein</fullName>
    </submittedName>
</protein>
<dbReference type="Proteomes" id="UP000196531">
    <property type="component" value="Unassembled WGS sequence"/>
</dbReference>